<gene>
    <name evidence="1" type="ORF">OCTVUL_1B001431</name>
</gene>
<dbReference type="AlphaFoldDB" id="A0AA36BUG0"/>
<name>A0AA36BUG0_OCTVU</name>
<evidence type="ECO:0000313" key="1">
    <source>
        <dbReference type="EMBL" id="CAI9740791.1"/>
    </source>
</evidence>
<accession>A0AA36BUG0</accession>
<reference evidence="1" key="1">
    <citation type="submission" date="2023-08" db="EMBL/GenBank/DDBJ databases">
        <authorList>
            <person name="Alioto T."/>
            <person name="Alioto T."/>
            <person name="Gomez Garrido J."/>
        </authorList>
    </citation>
    <scope>NUCLEOTIDE SEQUENCE</scope>
</reference>
<organism evidence="1 2">
    <name type="scientific">Octopus vulgaris</name>
    <name type="common">Common octopus</name>
    <dbReference type="NCBI Taxonomy" id="6645"/>
    <lineage>
        <taxon>Eukaryota</taxon>
        <taxon>Metazoa</taxon>
        <taxon>Spiralia</taxon>
        <taxon>Lophotrochozoa</taxon>
        <taxon>Mollusca</taxon>
        <taxon>Cephalopoda</taxon>
        <taxon>Coleoidea</taxon>
        <taxon>Octopodiformes</taxon>
        <taxon>Octopoda</taxon>
        <taxon>Incirrata</taxon>
        <taxon>Octopodidae</taxon>
        <taxon>Octopus</taxon>
    </lineage>
</organism>
<sequence length="104" mass="11533">MWIIPLPSLDVNCAIAPLILDCTLPSLDVHCALPSLSVDCTITWSCGLYHFLSYQGFIIASYDRLSKAAPCLPLIFFAFTQYFSCNKCNVLVSMHFSECSKCLA</sequence>
<keyword evidence="2" id="KW-1185">Reference proteome</keyword>
<evidence type="ECO:0000313" key="2">
    <source>
        <dbReference type="Proteomes" id="UP001162480"/>
    </source>
</evidence>
<proteinExistence type="predicted"/>
<dbReference type="Proteomes" id="UP001162480">
    <property type="component" value="Chromosome 25"/>
</dbReference>
<protein>
    <submittedName>
        <fullName evidence="1">Uncharacterized protein</fullName>
    </submittedName>
</protein>
<dbReference type="EMBL" id="OX597838">
    <property type="protein sequence ID" value="CAI9740791.1"/>
    <property type="molecule type" value="Genomic_DNA"/>
</dbReference>